<dbReference type="SUPFAM" id="SSF46689">
    <property type="entry name" value="Homeodomain-like"/>
    <property type="match status" value="1"/>
</dbReference>
<organism evidence="5 6">
    <name type="scientific">Vibrio eleionomae</name>
    <dbReference type="NCBI Taxonomy" id="2653505"/>
    <lineage>
        <taxon>Bacteria</taxon>
        <taxon>Pseudomonadati</taxon>
        <taxon>Pseudomonadota</taxon>
        <taxon>Gammaproteobacteria</taxon>
        <taxon>Vibrionales</taxon>
        <taxon>Vibrionaceae</taxon>
        <taxon>Vibrio</taxon>
    </lineage>
</organism>
<name>A0A7X4LPL7_9VIBR</name>
<dbReference type="InterPro" id="IPR018062">
    <property type="entry name" value="HTH_AraC-typ_CS"/>
</dbReference>
<gene>
    <name evidence="5" type="ORF">F9817_21860</name>
</gene>
<evidence type="ECO:0000256" key="2">
    <source>
        <dbReference type="ARBA" id="ARBA00023125"/>
    </source>
</evidence>
<keyword evidence="2" id="KW-0238">DNA-binding</keyword>
<reference evidence="5 6" key="1">
    <citation type="submission" date="2019-10" db="EMBL/GenBank/DDBJ databases">
        <title>Vibrio sp. nov. isolated from a shrimp pond.</title>
        <authorList>
            <person name="Gomez-Gil B."/>
            <person name="Enciso-Ibarra J."/>
            <person name="Enciso-Ibarra K."/>
            <person name="Bolan-Mejia C."/>
        </authorList>
    </citation>
    <scope>NUCLEOTIDE SEQUENCE [LARGE SCALE GENOMIC DNA]</scope>
    <source>
        <strain evidence="5 6">CAIM 722</strain>
    </source>
</reference>
<accession>A0A7X4LPL7</accession>
<dbReference type="GO" id="GO:0005829">
    <property type="term" value="C:cytosol"/>
    <property type="evidence" value="ECO:0007669"/>
    <property type="project" value="TreeGrafter"/>
</dbReference>
<dbReference type="InterPro" id="IPR009057">
    <property type="entry name" value="Homeodomain-like_sf"/>
</dbReference>
<sequence>MNQFEISTFNAHRLQKVRNVAIHSPSIVQVLSGKKRLFWRDSYIDIGASSLLLVDNSLTVSFENMPSENYFSSRFFSFNYQPPDSIVELGIKKQQKTENPVIRMTPSLNSILNALFHLDTKAIDKQSQRYFLLGLYQQLAEYGVLPLLFKGEDFKFNHRVKRYLSTSPGINHTIESVSERFFISRATLIRRLKIEGYQFKEILREVRLNHALHLMQNGLNDILILSEKCGYLSDVRFSQRFQQRFGLTPKDYLSTLGKK</sequence>
<dbReference type="InterPro" id="IPR018060">
    <property type="entry name" value="HTH_AraC"/>
</dbReference>
<dbReference type="Gene3D" id="1.10.10.60">
    <property type="entry name" value="Homeodomain-like"/>
    <property type="match status" value="1"/>
</dbReference>
<evidence type="ECO:0000313" key="5">
    <source>
        <dbReference type="EMBL" id="MZI95835.1"/>
    </source>
</evidence>
<dbReference type="GO" id="GO:0003700">
    <property type="term" value="F:DNA-binding transcription factor activity"/>
    <property type="evidence" value="ECO:0007669"/>
    <property type="project" value="InterPro"/>
</dbReference>
<evidence type="ECO:0000256" key="3">
    <source>
        <dbReference type="ARBA" id="ARBA00023163"/>
    </source>
</evidence>
<dbReference type="RefSeq" id="WP_161158329.1">
    <property type="nucleotide sequence ID" value="NZ_WEKT01000073.1"/>
</dbReference>
<dbReference type="PANTHER" id="PTHR47894:SF4">
    <property type="entry name" value="HTH-TYPE TRANSCRIPTIONAL REGULATOR GADX"/>
    <property type="match status" value="1"/>
</dbReference>
<dbReference type="EMBL" id="WEKT01000073">
    <property type="protein sequence ID" value="MZI95835.1"/>
    <property type="molecule type" value="Genomic_DNA"/>
</dbReference>
<dbReference type="PROSITE" id="PS01124">
    <property type="entry name" value="HTH_ARAC_FAMILY_2"/>
    <property type="match status" value="1"/>
</dbReference>
<comment type="caution">
    <text evidence="5">The sequence shown here is derived from an EMBL/GenBank/DDBJ whole genome shotgun (WGS) entry which is preliminary data.</text>
</comment>
<dbReference type="GO" id="GO:0000976">
    <property type="term" value="F:transcription cis-regulatory region binding"/>
    <property type="evidence" value="ECO:0007669"/>
    <property type="project" value="TreeGrafter"/>
</dbReference>
<feature type="domain" description="HTH araC/xylS-type" evidence="4">
    <location>
        <begin position="158"/>
        <end position="255"/>
    </location>
</feature>
<protein>
    <submittedName>
        <fullName evidence="5">Helix-turn-helix domain-containing protein</fullName>
    </submittedName>
</protein>
<dbReference type="PROSITE" id="PS00041">
    <property type="entry name" value="HTH_ARAC_FAMILY_1"/>
    <property type="match status" value="1"/>
</dbReference>
<dbReference type="PANTHER" id="PTHR47894">
    <property type="entry name" value="HTH-TYPE TRANSCRIPTIONAL REGULATOR GADX"/>
    <property type="match status" value="1"/>
</dbReference>
<evidence type="ECO:0000313" key="6">
    <source>
        <dbReference type="Proteomes" id="UP000462621"/>
    </source>
</evidence>
<keyword evidence="3" id="KW-0804">Transcription</keyword>
<keyword evidence="6" id="KW-1185">Reference proteome</keyword>
<proteinExistence type="predicted"/>
<evidence type="ECO:0000259" key="4">
    <source>
        <dbReference type="PROSITE" id="PS01124"/>
    </source>
</evidence>
<dbReference type="Proteomes" id="UP000462621">
    <property type="component" value="Unassembled WGS sequence"/>
</dbReference>
<evidence type="ECO:0000256" key="1">
    <source>
        <dbReference type="ARBA" id="ARBA00023015"/>
    </source>
</evidence>
<dbReference type="AlphaFoldDB" id="A0A7X4LPL7"/>
<keyword evidence="1" id="KW-0805">Transcription regulation</keyword>
<dbReference type="SMART" id="SM00342">
    <property type="entry name" value="HTH_ARAC"/>
    <property type="match status" value="1"/>
</dbReference>
<dbReference type="Pfam" id="PF12833">
    <property type="entry name" value="HTH_18"/>
    <property type="match status" value="1"/>
</dbReference>